<dbReference type="KEGG" id="alti:ALE3EI_1355"/>
<keyword evidence="4" id="KW-1185">Reference proteome</keyword>
<gene>
    <name evidence="3" type="ORF">ALE3EI_1355</name>
</gene>
<evidence type="ECO:0000256" key="2">
    <source>
        <dbReference type="SAM" id="SignalP"/>
    </source>
</evidence>
<protein>
    <recommendedName>
        <fullName evidence="5">GLPGLI family protein</fullName>
    </recommendedName>
</protein>
<evidence type="ECO:0000256" key="1">
    <source>
        <dbReference type="SAM" id="MobiDB-lite"/>
    </source>
</evidence>
<feature type="chain" id="PRO_5028832735" description="GLPGLI family protein" evidence="2">
    <location>
        <begin position="24"/>
        <end position="284"/>
    </location>
</feature>
<keyword evidence="2" id="KW-0732">Signal</keyword>
<sequence>MKNILLSFIFSLFFTLSSGIAQGFSGIATYKSQRKMDIKLDSTQFNDEMQAQMNAMLQKQFEKEFTLKFTADESLYKEVESLDNPNVAGGNGMQIMVASSSGSDVLYKNVSENRFVNQNELFGKQFLIKDTLDEPDWTLEKETKNIGEYTCFKATYTRTITSRNIVSSSNSDKGSDSKTEETTEEITVTAWYTPQIPVKHGPGRYSGLPGLILEINDGSETILCSRIVLNPKEGLDIKEPTGGKKVSQTEYDEIMDKKMKEMEERYKGDGRKGDDNSFRIEIRG</sequence>
<dbReference type="RefSeq" id="WP_186987544.1">
    <property type="nucleotide sequence ID" value="NZ_CP052909.1"/>
</dbReference>
<organism evidence="3 4">
    <name type="scientific">Constantimarinum furrinae</name>
    <dbReference type="NCBI Taxonomy" id="2562285"/>
    <lineage>
        <taxon>Bacteria</taxon>
        <taxon>Pseudomonadati</taxon>
        <taxon>Bacteroidota</taxon>
        <taxon>Flavobacteriia</taxon>
        <taxon>Flavobacteriales</taxon>
        <taxon>Flavobacteriaceae</taxon>
        <taxon>Altibacter/Constantimarinum group</taxon>
        <taxon>Constantimarinum</taxon>
    </lineage>
</organism>
<dbReference type="InterPro" id="IPR005901">
    <property type="entry name" value="GLPGLI"/>
</dbReference>
<evidence type="ECO:0008006" key="5">
    <source>
        <dbReference type="Google" id="ProtNLM"/>
    </source>
</evidence>
<dbReference type="NCBIfam" id="TIGR01200">
    <property type="entry name" value="GLPGLI"/>
    <property type="match status" value="1"/>
</dbReference>
<dbReference type="Proteomes" id="UP000515514">
    <property type="component" value="Chromosome"/>
</dbReference>
<feature type="signal peptide" evidence="2">
    <location>
        <begin position="1"/>
        <end position="23"/>
    </location>
</feature>
<evidence type="ECO:0000313" key="4">
    <source>
        <dbReference type="Proteomes" id="UP000515514"/>
    </source>
</evidence>
<accession>A0A7G8PUA1</accession>
<reference evidence="3 4" key="1">
    <citation type="submission" date="2020-04" db="EMBL/GenBank/DDBJ databases">
        <title>Genome sequence of Altibacter aquimarinus strain ALE3EI.</title>
        <authorList>
            <person name="Oh H.-M."/>
            <person name="Jang D."/>
        </authorList>
    </citation>
    <scope>NUCLEOTIDE SEQUENCE [LARGE SCALE GENOMIC DNA]</scope>
    <source>
        <strain evidence="3 4">ALE3EI</strain>
    </source>
</reference>
<name>A0A7G8PUA1_9FLAO</name>
<proteinExistence type="predicted"/>
<dbReference type="Pfam" id="PF09697">
    <property type="entry name" value="Porph_ging"/>
    <property type="match status" value="1"/>
</dbReference>
<dbReference type="EMBL" id="CP052909">
    <property type="protein sequence ID" value="QNJ97917.1"/>
    <property type="molecule type" value="Genomic_DNA"/>
</dbReference>
<evidence type="ECO:0000313" key="3">
    <source>
        <dbReference type="EMBL" id="QNJ97917.1"/>
    </source>
</evidence>
<dbReference type="AlphaFoldDB" id="A0A7G8PUA1"/>
<feature type="region of interest" description="Disordered" evidence="1">
    <location>
        <begin position="264"/>
        <end position="284"/>
    </location>
</feature>